<feature type="region of interest" description="Disordered" evidence="1">
    <location>
        <begin position="202"/>
        <end position="378"/>
    </location>
</feature>
<reference evidence="3 4" key="1">
    <citation type="journal article" date="2019" name="Nat. Ecol. Evol.">
        <title>Megaphylogeny resolves global patterns of mushroom evolution.</title>
        <authorList>
            <person name="Varga T."/>
            <person name="Krizsan K."/>
            <person name="Foldi C."/>
            <person name="Dima B."/>
            <person name="Sanchez-Garcia M."/>
            <person name="Sanchez-Ramirez S."/>
            <person name="Szollosi G.J."/>
            <person name="Szarkandi J.G."/>
            <person name="Papp V."/>
            <person name="Albert L."/>
            <person name="Andreopoulos W."/>
            <person name="Angelini C."/>
            <person name="Antonin V."/>
            <person name="Barry K.W."/>
            <person name="Bougher N.L."/>
            <person name="Buchanan P."/>
            <person name="Buyck B."/>
            <person name="Bense V."/>
            <person name="Catcheside P."/>
            <person name="Chovatia M."/>
            <person name="Cooper J."/>
            <person name="Damon W."/>
            <person name="Desjardin D."/>
            <person name="Finy P."/>
            <person name="Geml J."/>
            <person name="Haridas S."/>
            <person name="Hughes K."/>
            <person name="Justo A."/>
            <person name="Karasinski D."/>
            <person name="Kautmanova I."/>
            <person name="Kiss B."/>
            <person name="Kocsube S."/>
            <person name="Kotiranta H."/>
            <person name="LaButti K.M."/>
            <person name="Lechner B.E."/>
            <person name="Liimatainen K."/>
            <person name="Lipzen A."/>
            <person name="Lukacs Z."/>
            <person name="Mihaltcheva S."/>
            <person name="Morgado L.N."/>
            <person name="Niskanen T."/>
            <person name="Noordeloos M.E."/>
            <person name="Ohm R.A."/>
            <person name="Ortiz-Santana B."/>
            <person name="Ovrebo C."/>
            <person name="Racz N."/>
            <person name="Riley R."/>
            <person name="Savchenko A."/>
            <person name="Shiryaev A."/>
            <person name="Soop K."/>
            <person name="Spirin V."/>
            <person name="Szebenyi C."/>
            <person name="Tomsovsky M."/>
            <person name="Tulloss R.E."/>
            <person name="Uehling J."/>
            <person name="Grigoriev I.V."/>
            <person name="Vagvolgyi C."/>
            <person name="Papp T."/>
            <person name="Martin F.M."/>
            <person name="Miettinen O."/>
            <person name="Hibbett D.S."/>
            <person name="Nagy L.G."/>
        </authorList>
    </citation>
    <scope>NUCLEOTIDE SEQUENCE [LARGE SCALE GENOMIC DNA]</scope>
    <source>
        <strain evidence="3 4">FP101781</strain>
    </source>
</reference>
<dbReference type="STRING" id="71717.A0A4Y7TA70"/>
<feature type="compositionally biased region" description="Low complexity" evidence="1">
    <location>
        <begin position="630"/>
        <end position="645"/>
    </location>
</feature>
<dbReference type="AlphaFoldDB" id="A0A4Y7TA70"/>
<keyword evidence="2" id="KW-1133">Transmembrane helix</keyword>
<feature type="region of interest" description="Disordered" evidence="1">
    <location>
        <begin position="60"/>
        <end position="82"/>
    </location>
</feature>
<feature type="compositionally biased region" description="Low complexity" evidence="1">
    <location>
        <begin position="202"/>
        <end position="274"/>
    </location>
</feature>
<feature type="compositionally biased region" description="Polar residues" evidence="1">
    <location>
        <begin position="545"/>
        <end position="554"/>
    </location>
</feature>
<keyword evidence="2" id="KW-0472">Membrane</keyword>
<feature type="region of interest" description="Disordered" evidence="1">
    <location>
        <begin position="127"/>
        <end position="166"/>
    </location>
</feature>
<feature type="region of interest" description="Disordered" evidence="1">
    <location>
        <begin position="871"/>
        <end position="900"/>
    </location>
</feature>
<evidence type="ECO:0000313" key="4">
    <source>
        <dbReference type="Proteomes" id="UP000298030"/>
    </source>
</evidence>
<feature type="transmembrane region" description="Helical" evidence="2">
    <location>
        <begin position="434"/>
        <end position="456"/>
    </location>
</feature>
<feature type="compositionally biased region" description="Basic and acidic residues" evidence="1">
    <location>
        <begin position="531"/>
        <end position="544"/>
    </location>
</feature>
<accession>A0A4Y7TA70</accession>
<keyword evidence="2" id="KW-0812">Transmembrane</keyword>
<evidence type="ECO:0000256" key="1">
    <source>
        <dbReference type="SAM" id="MobiDB-lite"/>
    </source>
</evidence>
<feature type="compositionally biased region" description="Polar residues" evidence="1">
    <location>
        <begin position="646"/>
        <end position="655"/>
    </location>
</feature>
<feature type="compositionally biased region" description="Polar residues" evidence="1">
    <location>
        <begin position="275"/>
        <end position="290"/>
    </location>
</feature>
<keyword evidence="4" id="KW-1185">Reference proteome</keyword>
<feature type="compositionally biased region" description="Low complexity" evidence="1">
    <location>
        <begin position="464"/>
        <end position="478"/>
    </location>
</feature>
<feature type="compositionally biased region" description="Polar residues" evidence="1">
    <location>
        <begin position="127"/>
        <end position="138"/>
    </location>
</feature>
<dbReference type="Proteomes" id="UP000298030">
    <property type="component" value="Unassembled WGS sequence"/>
</dbReference>
<feature type="compositionally biased region" description="Basic and acidic residues" evidence="1">
    <location>
        <begin position="879"/>
        <end position="900"/>
    </location>
</feature>
<comment type="caution">
    <text evidence="3">The sequence shown here is derived from an EMBL/GenBank/DDBJ whole genome shotgun (WGS) entry which is preliminary data.</text>
</comment>
<feature type="compositionally biased region" description="Low complexity" evidence="1">
    <location>
        <begin position="152"/>
        <end position="166"/>
    </location>
</feature>
<feature type="compositionally biased region" description="Polar residues" evidence="1">
    <location>
        <begin position="680"/>
        <end position="695"/>
    </location>
</feature>
<protein>
    <recommendedName>
        <fullName evidence="5">REJ domain-containing protein</fullName>
    </recommendedName>
</protein>
<dbReference type="EMBL" id="QPFP01000020">
    <property type="protein sequence ID" value="TEB31076.1"/>
    <property type="molecule type" value="Genomic_DNA"/>
</dbReference>
<feature type="region of interest" description="Disordered" evidence="1">
    <location>
        <begin position="464"/>
        <end position="492"/>
    </location>
</feature>
<feature type="region of interest" description="Disordered" evidence="1">
    <location>
        <begin position="674"/>
        <end position="714"/>
    </location>
</feature>
<dbReference type="OrthoDB" id="3039272at2759"/>
<feature type="region of interest" description="Disordered" evidence="1">
    <location>
        <begin position="524"/>
        <end position="588"/>
    </location>
</feature>
<evidence type="ECO:0008006" key="5">
    <source>
        <dbReference type="Google" id="ProtNLM"/>
    </source>
</evidence>
<sequence length="900" mass="94548">MSYTTRHAQERVYFLETNRRRLALSMIHCYDVLTEMFVRRKTETAPSERGMNVSRIRLVSPELSTREEHSSRKRRTSCAPDGSSSLLVPWWGSRGCSSAKLKTQKRSAGGFNGGKATTFTLSSPRSSCTDVTTSASTRGETDGADTLPTARHSSSSCSSTTHSSYPFPTSTSTTGYVLYPCRLPQTMDSDTVTSTITTPVTGTQTTTISSPTTITLTQGEPSSTTTSGVLTITLTSASTPTRSEPSSSSTGSEGIPSPTSSNSPSGSSTGAPATQTGPDTETATSSSIYTFTPDPESETPSSSTSPTATLPPTTSISPSSESETISTSLISSSESPEETSTTSEASSSTTLIPSPMPVTSSTVRPASRVSTPAPRTRTITRSTLSTSTFTSVVTSTFTDGTSTTTFTSTTVIETGVLATDIADPTGFAMNGPGIIGVSIGSAVGLLLLVLCLFFCIRRLHRRATPSGSPNNSSTSVVGPGNGGWSPPLRDDDEKHMRLISNRMKGLYGAATAAFSHLNIASSASARNGRQGGDDMEKGLSRDVSTRSGAASDESTAVGHTPAPPSYGHASRIVSRSDEKDVTDSQAKAKIHRSLGPTVGVGTSGDDQVLGASRAASVRKHNSLYGPRPYPGSGRTTRRYSSTPTSLTQHLESTQAERAVHPELSGVSEFGEIPLPEETKQGSQKGSQWYRLSSNGKRPDIPNPFSTARSSSESLKDTLEIPSMIPFSMASDAGPSASMRPPSAFLSPSRPIAHTPIVIDTNSGSIRSIPPPILTFPRSITGNSYTSTSSKNPFIPAAPPSPAFSQDTITDDASSFRKEGLLNPGMVSGLGSPSSPRIEQANSIASLRDHLDYSRPIGSGLVNVVERHDSINTLGSLGSVKEEGKEGKDYPKEKGKEAERT</sequence>
<evidence type="ECO:0000313" key="3">
    <source>
        <dbReference type="EMBL" id="TEB31076.1"/>
    </source>
</evidence>
<name>A0A4Y7TA70_COPMI</name>
<feature type="compositionally biased region" description="Polar residues" evidence="1">
    <location>
        <begin position="357"/>
        <end position="370"/>
    </location>
</feature>
<evidence type="ECO:0000256" key="2">
    <source>
        <dbReference type="SAM" id="Phobius"/>
    </source>
</evidence>
<feature type="compositionally biased region" description="Low complexity" evidence="1">
    <location>
        <begin position="298"/>
        <end position="351"/>
    </location>
</feature>
<feature type="region of interest" description="Disordered" evidence="1">
    <location>
        <begin position="614"/>
        <end position="657"/>
    </location>
</feature>
<organism evidence="3 4">
    <name type="scientific">Coprinellus micaceus</name>
    <name type="common">Glistening ink-cap mushroom</name>
    <name type="synonym">Coprinus micaceus</name>
    <dbReference type="NCBI Taxonomy" id="71717"/>
    <lineage>
        <taxon>Eukaryota</taxon>
        <taxon>Fungi</taxon>
        <taxon>Dikarya</taxon>
        <taxon>Basidiomycota</taxon>
        <taxon>Agaricomycotina</taxon>
        <taxon>Agaricomycetes</taxon>
        <taxon>Agaricomycetidae</taxon>
        <taxon>Agaricales</taxon>
        <taxon>Agaricineae</taxon>
        <taxon>Psathyrellaceae</taxon>
        <taxon>Coprinellus</taxon>
    </lineage>
</organism>
<gene>
    <name evidence="3" type="ORF">FA13DRAFT_1774490</name>
</gene>
<proteinExistence type="predicted"/>
<feature type="compositionally biased region" description="Polar residues" evidence="1">
    <location>
        <begin position="703"/>
        <end position="712"/>
    </location>
</feature>